<dbReference type="Proteomes" id="UP001295423">
    <property type="component" value="Unassembled WGS sequence"/>
</dbReference>
<gene>
    <name evidence="2" type="ORF">CYCCA115_LOCUS5917</name>
</gene>
<organism evidence="2 3">
    <name type="scientific">Cylindrotheca closterium</name>
    <dbReference type="NCBI Taxonomy" id="2856"/>
    <lineage>
        <taxon>Eukaryota</taxon>
        <taxon>Sar</taxon>
        <taxon>Stramenopiles</taxon>
        <taxon>Ochrophyta</taxon>
        <taxon>Bacillariophyta</taxon>
        <taxon>Bacillariophyceae</taxon>
        <taxon>Bacillariophycidae</taxon>
        <taxon>Bacillariales</taxon>
        <taxon>Bacillariaceae</taxon>
        <taxon>Cylindrotheca</taxon>
    </lineage>
</organism>
<evidence type="ECO:0000256" key="1">
    <source>
        <dbReference type="SAM" id="SignalP"/>
    </source>
</evidence>
<evidence type="ECO:0000313" key="2">
    <source>
        <dbReference type="EMBL" id="CAJ1937986.1"/>
    </source>
</evidence>
<evidence type="ECO:0000313" key="3">
    <source>
        <dbReference type="Proteomes" id="UP001295423"/>
    </source>
</evidence>
<dbReference type="EMBL" id="CAKOGP040000668">
    <property type="protein sequence ID" value="CAJ1937986.1"/>
    <property type="molecule type" value="Genomic_DNA"/>
</dbReference>
<feature type="chain" id="PRO_5042278271" evidence="1">
    <location>
        <begin position="27"/>
        <end position="275"/>
    </location>
</feature>
<keyword evidence="1" id="KW-0732">Signal</keyword>
<dbReference type="AlphaFoldDB" id="A0AAD2CVK6"/>
<comment type="caution">
    <text evidence="2">The sequence shown here is derived from an EMBL/GenBank/DDBJ whole genome shotgun (WGS) entry which is preliminary data.</text>
</comment>
<name>A0AAD2CVK6_9STRA</name>
<accession>A0AAD2CVK6</accession>
<feature type="signal peptide" evidence="1">
    <location>
        <begin position="1"/>
        <end position="26"/>
    </location>
</feature>
<sequence length="275" mass="30515">MKEPGSLLQYSYLLVALLMWMPDATCLVTPSLVLRKNVNVSLKIHSSDHFSWRTKPLLAWSTTDFPGGEDLSNESGIGVNNFSIKEPNPELNGLEVATLCMNALQHEMPQKSLEICFNFSSDRCRAAVGGTLEEFVRYAANPVFGKLVRCPSYDIISVGPIIPGSNVRGDMQTILIQLSKGDGVSEALNQAIQSHNSNVEGGGAVANRRPIEERIAEMDAKMKGETIPKPSEVEGARTKPIRFLWTMQKERRPPRQNCWLVHEVLFVNNAHQLTV</sequence>
<reference evidence="2" key="1">
    <citation type="submission" date="2023-08" db="EMBL/GenBank/DDBJ databases">
        <authorList>
            <person name="Audoor S."/>
            <person name="Bilcke G."/>
        </authorList>
    </citation>
    <scope>NUCLEOTIDE SEQUENCE</scope>
</reference>
<keyword evidence="3" id="KW-1185">Reference proteome</keyword>
<protein>
    <submittedName>
        <fullName evidence="2">Uncharacterized protein</fullName>
    </submittedName>
</protein>
<proteinExistence type="predicted"/>